<dbReference type="OrthoDB" id="9771846at2"/>
<organism evidence="11 12">
    <name type="scientific">Terrabacter aerolatus</name>
    <dbReference type="NCBI Taxonomy" id="422442"/>
    <lineage>
        <taxon>Bacteria</taxon>
        <taxon>Bacillati</taxon>
        <taxon>Actinomycetota</taxon>
        <taxon>Actinomycetes</taxon>
        <taxon>Micrococcales</taxon>
        <taxon>Intrasporangiaceae</taxon>
        <taxon>Terrabacter</taxon>
    </lineage>
</organism>
<evidence type="ECO:0000256" key="1">
    <source>
        <dbReference type="ARBA" id="ARBA00004236"/>
    </source>
</evidence>
<dbReference type="GO" id="GO:0005886">
    <property type="term" value="C:plasma membrane"/>
    <property type="evidence" value="ECO:0007669"/>
    <property type="project" value="UniProtKB-SubCell"/>
</dbReference>
<dbReference type="Gene3D" id="3.90.550.10">
    <property type="entry name" value="Spore Coat Polysaccharide Biosynthesis Protein SpsA, Chain A"/>
    <property type="match status" value="1"/>
</dbReference>
<gene>
    <name evidence="11" type="ORF">TAE01_28900</name>
</gene>
<keyword evidence="3" id="KW-0328">Glycosyltransferase</keyword>
<comment type="pathway">
    <text evidence="7">Carotenoid biosynthesis; staphyloxanthin biosynthesis; staphyloxanthin from farnesyl diphosphate: step 4/5.</text>
</comment>
<keyword evidence="4" id="KW-0808">Transferase</keyword>
<evidence type="ECO:0000256" key="4">
    <source>
        <dbReference type="ARBA" id="ARBA00022679"/>
    </source>
</evidence>
<keyword evidence="5" id="KW-0472">Membrane</keyword>
<proteinExistence type="inferred from homology"/>
<evidence type="ECO:0000256" key="8">
    <source>
        <dbReference type="ARBA" id="ARBA00038120"/>
    </source>
</evidence>
<keyword evidence="12" id="KW-1185">Reference proteome</keyword>
<reference evidence="11 12" key="1">
    <citation type="submission" date="2019-07" db="EMBL/GenBank/DDBJ databases">
        <title>Whole genome shotgun sequence of Terrabacter aerolatus NBRC 106305.</title>
        <authorList>
            <person name="Hosoyama A."/>
            <person name="Uohara A."/>
            <person name="Ohji S."/>
            <person name="Ichikawa N."/>
        </authorList>
    </citation>
    <scope>NUCLEOTIDE SEQUENCE [LARGE SCALE GENOMIC DNA]</scope>
    <source>
        <strain evidence="11 12">NBRC 106305</strain>
    </source>
</reference>
<dbReference type="AlphaFoldDB" id="A0A512D496"/>
<dbReference type="InterPro" id="IPR001173">
    <property type="entry name" value="Glyco_trans_2-like"/>
</dbReference>
<dbReference type="PANTHER" id="PTHR43646:SF2">
    <property type="entry name" value="GLYCOSYLTRANSFERASE 2-LIKE DOMAIN-CONTAINING PROTEIN"/>
    <property type="match status" value="1"/>
</dbReference>
<dbReference type="SUPFAM" id="SSF53448">
    <property type="entry name" value="Nucleotide-diphospho-sugar transferases"/>
    <property type="match status" value="1"/>
</dbReference>
<comment type="caution">
    <text evidence="11">The sequence shown here is derived from an EMBL/GenBank/DDBJ whole genome shotgun (WGS) entry which is preliminary data.</text>
</comment>
<comment type="subcellular location">
    <subcellularLocation>
        <location evidence="1">Cell membrane</location>
    </subcellularLocation>
</comment>
<evidence type="ECO:0000313" key="11">
    <source>
        <dbReference type="EMBL" id="GEO31080.1"/>
    </source>
</evidence>
<evidence type="ECO:0000256" key="9">
    <source>
        <dbReference type="ARBA" id="ARBA00040345"/>
    </source>
</evidence>
<protein>
    <recommendedName>
        <fullName evidence="9">4,4'-diaponeurosporenoate glycosyltransferase</fullName>
    </recommendedName>
</protein>
<dbReference type="InterPro" id="IPR029044">
    <property type="entry name" value="Nucleotide-diphossugar_trans"/>
</dbReference>
<sequence>MTVTAALRASVVIPAHDEASVIQRLLDELTSGTRPSDETTPLDLEIVVACNGCSDGTARLVRERYPDVAVVETPVASKAIALDLGDRTATTFPRLYVDADVYIDRRSVADLVRAVNRPGVLAAAPERVLELDGSDVLVRWYHAVWELLPAVRTGLYGRGVIVVSREGHGHVSQRQDVMGDDLLVHHSFTPEERVIVSTATSHVWAPTRVQYLVRRRTRGAYGNHQLASLLGKETTTGRESFAFVTDLLIAEPSMFPKVVTFVAVTGWCRLAALRARRSKGGVAWLRDDSSRLRTEH</sequence>
<keyword evidence="2" id="KW-1003">Cell membrane</keyword>
<dbReference type="PANTHER" id="PTHR43646">
    <property type="entry name" value="GLYCOSYLTRANSFERASE"/>
    <property type="match status" value="1"/>
</dbReference>
<dbReference type="Pfam" id="PF00535">
    <property type="entry name" value="Glycos_transf_2"/>
    <property type="match status" value="1"/>
</dbReference>
<comment type="similarity">
    <text evidence="8">Belongs to the glycosyltransferase 2 family. CrtQ subfamily.</text>
</comment>
<evidence type="ECO:0000256" key="7">
    <source>
        <dbReference type="ARBA" id="ARBA00037904"/>
    </source>
</evidence>
<evidence type="ECO:0000256" key="2">
    <source>
        <dbReference type="ARBA" id="ARBA00022475"/>
    </source>
</evidence>
<evidence type="ECO:0000256" key="6">
    <source>
        <dbReference type="ARBA" id="ARBA00037281"/>
    </source>
</evidence>
<evidence type="ECO:0000259" key="10">
    <source>
        <dbReference type="Pfam" id="PF00535"/>
    </source>
</evidence>
<dbReference type="Proteomes" id="UP000321534">
    <property type="component" value="Unassembled WGS sequence"/>
</dbReference>
<dbReference type="RefSeq" id="WP_147067502.1">
    <property type="nucleotide sequence ID" value="NZ_BAAARO010000011.1"/>
</dbReference>
<evidence type="ECO:0000256" key="3">
    <source>
        <dbReference type="ARBA" id="ARBA00022676"/>
    </source>
</evidence>
<evidence type="ECO:0000256" key="5">
    <source>
        <dbReference type="ARBA" id="ARBA00023136"/>
    </source>
</evidence>
<dbReference type="GO" id="GO:0016757">
    <property type="term" value="F:glycosyltransferase activity"/>
    <property type="evidence" value="ECO:0007669"/>
    <property type="project" value="UniProtKB-KW"/>
</dbReference>
<accession>A0A512D496</accession>
<evidence type="ECO:0000313" key="12">
    <source>
        <dbReference type="Proteomes" id="UP000321534"/>
    </source>
</evidence>
<comment type="function">
    <text evidence="6">Catalyzes the glycosylation of 4,4'-diaponeurosporenoate, i.e. the esterification of glucose at the C1'' position with the carboxyl group of 4,4'-diaponeurosporenic acid, to form glycosyl-4,4'-diaponeurosporenoate. This is a step in the biosynthesis of staphyloxanthin, an orange pigment present in most staphylococci strains.</text>
</comment>
<feature type="domain" description="Glycosyltransferase 2-like" evidence="10">
    <location>
        <begin position="10"/>
        <end position="137"/>
    </location>
</feature>
<dbReference type="EMBL" id="BJYX01000016">
    <property type="protein sequence ID" value="GEO31080.1"/>
    <property type="molecule type" value="Genomic_DNA"/>
</dbReference>
<name>A0A512D496_9MICO</name>